<reference evidence="3" key="2">
    <citation type="submission" date="2014-06" db="EMBL/GenBank/DDBJ databases">
        <title>The complete genome of Blastobotrys (Arxula) adeninivorans LS3 - a yeast of biotechnological interest.</title>
        <authorList>
            <person name="Kunze G."/>
            <person name="Gaillardin C."/>
            <person name="Czernicka M."/>
            <person name="Durrens P."/>
            <person name="Martin T."/>
            <person name="Boer E."/>
            <person name="Gabaldon T."/>
            <person name="Cruz J."/>
            <person name="Talla E."/>
            <person name="Marck C."/>
            <person name="Goffeau A."/>
            <person name="Barbe V."/>
            <person name="Baret P."/>
            <person name="Baronian K."/>
            <person name="Beier S."/>
            <person name="Bleykasten C."/>
            <person name="Bode R."/>
            <person name="Casaregola S."/>
            <person name="Despons L."/>
            <person name="Fairhead C."/>
            <person name="Giersberg M."/>
            <person name="Gierski P."/>
            <person name="Hahnel U."/>
            <person name="Hartmann A."/>
            <person name="Jankowska D."/>
            <person name="Jubin C."/>
            <person name="Jung P."/>
            <person name="Lafontaine I."/>
            <person name="Leh-Louis V."/>
            <person name="Lemaire M."/>
            <person name="Marcet-Houben M."/>
            <person name="Mascher M."/>
            <person name="Morel G."/>
            <person name="Richard G.-F."/>
            <person name="Riechen J."/>
            <person name="Sacerdot C."/>
            <person name="Sarkar A."/>
            <person name="Savel G."/>
            <person name="Schacherer J."/>
            <person name="Sherman D."/>
            <person name="Straub M.-L."/>
            <person name="Stein N."/>
            <person name="Thierry A."/>
            <person name="Trautwein-Schult A."/>
            <person name="Westhof E."/>
            <person name="Worch S."/>
            <person name="Dujon B."/>
            <person name="Souciet J.-L."/>
            <person name="Wincker P."/>
            <person name="Scholz U."/>
            <person name="Neuveglise N."/>
        </authorList>
    </citation>
    <scope>NUCLEOTIDE SEQUENCE</scope>
    <source>
        <strain evidence="3">LS3</strain>
    </source>
</reference>
<dbReference type="AlphaFoldDB" id="A0A060T1X8"/>
<feature type="compositionally biased region" description="Polar residues" evidence="1">
    <location>
        <begin position="308"/>
        <end position="317"/>
    </location>
</feature>
<gene>
    <name evidence="3" type="ORF">GNLVRS02_ARAD1C24640g</name>
</gene>
<evidence type="ECO:0000313" key="3">
    <source>
        <dbReference type="EMBL" id="CDP34968.1"/>
    </source>
</evidence>
<feature type="transmembrane region" description="Helical" evidence="2">
    <location>
        <begin position="225"/>
        <end position="249"/>
    </location>
</feature>
<dbReference type="PANTHER" id="PTHR28077:SF1">
    <property type="entry name" value="INOSITOL PHOSPHORYLCERAMIDE SYNTHASE REGULATORY SUBUNIT KEI1"/>
    <property type="match status" value="1"/>
</dbReference>
<dbReference type="GO" id="GO:0000139">
    <property type="term" value="C:Golgi membrane"/>
    <property type="evidence" value="ECO:0007669"/>
    <property type="project" value="TreeGrafter"/>
</dbReference>
<protein>
    <submittedName>
        <fullName evidence="3">ARAD1C24640p</fullName>
    </submittedName>
</protein>
<feature type="transmembrane region" description="Helical" evidence="2">
    <location>
        <begin position="83"/>
        <end position="108"/>
    </location>
</feature>
<dbReference type="Pfam" id="PF08552">
    <property type="entry name" value="Kei1"/>
    <property type="match status" value="1"/>
</dbReference>
<keyword evidence="2" id="KW-1133">Transmembrane helix</keyword>
<sequence length="317" mass="33119">MRSISIIPKAFLLAFPLHLGVELIIGLGALNKASGFYGFLSIFTGHPLSAVEWVLNSLSLAFLPLFIIVLLNFKNRNALEMVLFAYVYTIDTMASMAFAIYFCVHWFVSKAAVVAASGSASGPATNTSALSDAMATMASAAASSVTSVSEAVATAVSTNVESAVESITEAISTSVPTAVALEATAVVERAASLASMAASSATSVASGAVEADEMNKSASLAQETAVTIVITVGLILTRIYFTLVVLAYARQLVHQQNLRPHNHNGAAQGTLPSKIQRVALSIFPYFWMGSSGYSSLPTKPSAAYGKQSEGTSLTDED</sequence>
<proteinExistence type="predicted"/>
<accession>A0A060T1X8</accession>
<keyword evidence="2" id="KW-0812">Transmembrane</keyword>
<dbReference type="EMBL" id="HG937693">
    <property type="protein sequence ID" value="CDP34968.1"/>
    <property type="molecule type" value="Genomic_DNA"/>
</dbReference>
<evidence type="ECO:0000256" key="2">
    <source>
        <dbReference type="SAM" id="Phobius"/>
    </source>
</evidence>
<feature type="region of interest" description="Disordered" evidence="1">
    <location>
        <begin position="295"/>
        <end position="317"/>
    </location>
</feature>
<name>A0A060T1X8_BLAAD</name>
<keyword evidence="2" id="KW-0472">Membrane</keyword>
<reference evidence="3" key="1">
    <citation type="submission" date="2014-02" db="EMBL/GenBank/DDBJ databases">
        <authorList>
            <person name="Genoscope - CEA"/>
        </authorList>
    </citation>
    <scope>NUCLEOTIDE SEQUENCE</scope>
    <source>
        <strain evidence="3">LS3</strain>
    </source>
</reference>
<feature type="transmembrane region" description="Helical" evidence="2">
    <location>
        <begin position="12"/>
        <end position="30"/>
    </location>
</feature>
<evidence type="ECO:0000256" key="1">
    <source>
        <dbReference type="SAM" id="MobiDB-lite"/>
    </source>
</evidence>
<feature type="transmembrane region" description="Helical" evidence="2">
    <location>
        <begin position="50"/>
        <end position="71"/>
    </location>
</feature>
<dbReference type="GO" id="GO:0070916">
    <property type="term" value="C:inositol phosphoceramide synthase complex"/>
    <property type="evidence" value="ECO:0007669"/>
    <property type="project" value="TreeGrafter"/>
</dbReference>
<organism evidence="3">
    <name type="scientific">Blastobotrys adeninivorans</name>
    <name type="common">Yeast</name>
    <name type="synonym">Arxula adeninivorans</name>
    <dbReference type="NCBI Taxonomy" id="409370"/>
    <lineage>
        <taxon>Eukaryota</taxon>
        <taxon>Fungi</taxon>
        <taxon>Dikarya</taxon>
        <taxon>Ascomycota</taxon>
        <taxon>Saccharomycotina</taxon>
        <taxon>Dipodascomycetes</taxon>
        <taxon>Dipodascales</taxon>
        <taxon>Trichomonascaceae</taxon>
        <taxon>Blastobotrys</taxon>
    </lineage>
</organism>
<dbReference type="PANTHER" id="PTHR28077">
    <property type="entry name" value="INOSITOL PHOSPHORYLCERAMIDE SYNTHASE REGULATORY SUBUNIT KEI1"/>
    <property type="match status" value="1"/>
</dbReference>
<dbReference type="GO" id="GO:0006673">
    <property type="term" value="P:inositol phosphoceramide metabolic process"/>
    <property type="evidence" value="ECO:0007669"/>
    <property type="project" value="InterPro"/>
</dbReference>
<dbReference type="InterPro" id="IPR013862">
    <property type="entry name" value="Kei1"/>
</dbReference>
<dbReference type="GO" id="GO:0070917">
    <property type="term" value="F:inositol phosphoceramide synthase regulator activity"/>
    <property type="evidence" value="ECO:0007669"/>
    <property type="project" value="InterPro"/>
</dbReference>